<dbReference type="InterPro" id="IPR000792">
    <property type="entry name" value="Tscrpt_reg_LuxR_C"/>
</dbReference>
<evidence type="ECO:0000256" key="3">
    <source>
        <dbReference type="ARBA" id="ARBA00023163"/>
    </source>
</evidence>
<protein>
    <submittedName>
        <fullName evidence="5">LuxR C-terminal-related transcriptional regulator</fullName>
    </submittedName>
</protein>
<reference evidence="6" key="1">
    <citation type="journal article" date="2019" name="Int. J. Syst. Evol. Microbiol.">
        <title>The Global Catalogue of Microorganisms (GCM) 10K type strain sequencing project: providing services to taxonomists for standard genome sequencing and annotation.</title>
        <authorList>
            <consortium name="The Broad Institute Genomics Platform"/>
            <consortium name="The Broad Institute Genome Sequencing Center for Infectious Disease"/>
            <person name="Wu L."/>
            <person name="Ma J."/>
        </authorList>
    </citation>
    <scope>NUCLEOTIDE SEQUENCE [LARGE SCALE GENOMIC DNA]</scope>
    <source>
        <strain evidence="6">CCUG 57508</strain>
    </source>
</reference>
<keyword evidence="6" id="KW-1185">Reference proteome</keyword>
<proteinExistence type="predicted"/>
<dbReference type="SMART" id="SM00421">
    <property type="entry name" value="HTH_LUXR"/>
    <property type="match status" value="1"/>
</dbReference>
<evidence type="ECO:0000256" key="1">
    <source>
        <dbReference type="ARBA" id="ARBA00023015"/>
    </source>
</evidence>
<gene>
    <name evidence="5" type="ORF">ACFQ2V_03605</name>
</gene>
<dbReference type="Pfam" id="PF00196">
    <property type="entry name" value="GerE"/>
    <property type="match status" value="1"/>
</dbReference>
<keyword evidence="2" id="KW-0238">DNA-binding</keyword>
<dbReference type="RefSeq" id="WP_386050770.1">
    <property type="nucleotide sequence ID" value="NZ_JBHTKH010000001.1"/>
</dbReference>
<dbReference type="InterPro" id="IPR036388">
    <property type="entry name" value="WH-like_DNA-bd_sf"/>
</dbReference>
<keyword evidence="3" id="KW-0804">Transcription</keyword>
<dbReference type="PANTHER" id="PTHR44688:SF16">
    <property type="entry name" value="DNA-BINDING TRANSCRIPTIONAL ACTIVATOR DEVR_DOSR"/>
    <property type="match status" value="1"/>
</dbReference>
<evidence type="ECO:0000259" key="4">
    <source>
        <dbReference type="SMART" id="SM00421"/>
    </source>
</evidence>
<dbReference type="SUPFAM" id="SSF55781">
    <property type="entry name" value="GAF domain-like"/>
    <property type="match status" value="1"/>
</dbReference>
<name>A0ABW3MW33_9MICO</name>
<dbReference type="Proteomes" id="UP001597046">
    <property type="component" value="Unassembled WGS sequence"/>
</dbReference>
<evidence type="ECO:0000313" key="5">
    <source>
        <dbReference type="EMBL" id="MFD1053380.1"/>
    </source>
</evidence>
<dbReference type="EMBL" id="JBHTKH010000001">
    <property type="protein sequence ID" value="MFD1053380.1"/>
    <property type="molecule type" value="Genomic_DNA"/>
</dbReference>
<dbReference type="PANTHER" id="PTHR44688">
    <property type="entry name" value="DNA-BINDING TRANSCRIPTIONAL ACTIVATOR DEVR_DOSR"/>
    <property type="match status" value="1"/>
</dbReference>
<dbReference type="Gene3D" id="3.30.450.40">
    <property type="match status" value="1"/>
</dbReference>
<dbReference type="InterPro" id="IPR016032">
    <property type="entry name" value="Sig_transdc_resp-reg_C-effctor"/>
</dbReference>
<dbReference type="SUPFAM" id="SSF46894">
    <property type="entry name" value="C-terminal effector domain of the bipartite response regulators"/>
    <property type="match status" value="1"/>
</dbReference>
<feature type="domain" description="HTH luxR-type" evidence="4">
    <location>
        <begin position="261"/>
        <end position="321"/>
    </location>
</feature>
<evidence type="ECO:0000256" key="2">
    <source>
        <dbReference type="ARBA" id="ARBA00023125"/>
    </source>
</evidence>
<dbReference type="Gene3D" id="1.10.10.10">
    <property type="entry name" value="Winged helix-like DNA-binding domain superfamily/Winged helix DNA-binding domain"/>
    <property type="match status" value="1"/>
</dbReference>
<dbReference type="CDD" id="cd06170">
    <property type="entry name" value="LuxR_C_like"/>
    <property type="match status" value="1"/>
</dbReference>
<accession>A0ABW3MW33</accession>
<comment type="caution">
    <text evidence="5">The sequence shown here is derived from an EMBL/GenBank/DDBJ whole genome shotgun (WGS) entry which is preliminary data.</text>
</comment>
<evidence type="ECO:0000313" key="6">
    <source>
        <dbReference type="Proteomes" id="UP001597046"/>
    </source>
</evidence>
<keyword evidence="1" id="KW-0805">Transcription regulation</keyword>
<sequence>MPLSDPVVRALRHADLKMNEVERGDIFSVYEACRAAASAIAPVDDFYIALVKDRDRRISYPYLFSNGRYLETGSLTYGPGGVVAWIAASHKPYRFSDDGGALLNRGVRFGDDELSADAVVVPMIDDEGLVGIIGALSDTPSVFTDEIVTAMTWLAGLVLDRLQSVDPGRRLNLSLVYPELEDDGRAGALMAVNRTSAALTGVAAEIDDVRLHLEELAHDGTLEQRLAALSRRCFEVQAGIITRVGRHASADGIGGVRTDPLEGLSPRERDVVALVTSRTGDPGNAGIARALDIGTATVKTHVSSALGKLGLQHRSELRWLVHGGPWPLDVSDD</sequence>
<organism evidence="5 6">
    <name type="scientific">Terrabacter terrigena</name>
    <dbReference type="NCBI Taxonomy" id="574718"/>
    <lineage>
        <taxon>Bacteria</taxon>
        <taxon>Bacillati</taxon>
        <taxon>Actinomycetota</taxon>
        <taxon>Actinomycetes</taxon>
        <taxon>Micrococcales</taxon>
        <taxon>Intrasporangiaceae</taxon>
        <taxon>Terrabacter</taxon>
    </lineage>
</organism>
<dbReference type="InterPro" id="IPR029016">
    <property type="entry name" value="GAF-like_dom_sf"/>
</dbReference>